<gene>
    <name evidence="2" type="ORF">T310_9171</name>
</gene>
<keyword evidence="3" id="KW-1185">Reference proteome</keyword>
<feature type="non-terminal residue" evidence="2">
    <location>
        <position position="1"/>
    </location>
</feature>
<name>A0A0F4YGG7_RASE3</name>
<dbReference type="GeneID" id="25321144"/>
<comment type="caution">
    <text evidence="2">The sequence shown here is derived from an EMBL/GenBank/DDBJ whole genome shotgun (WGS) entry which is preliminary data.</text>
</comment>
<dbReference type="Proteomes" id="UP000053958">
    <property type="component" value="Unassembled WGS sequence"/>
</dbReference>
<proteinExistence type="predicted"/>
<dbReference type="EMBL" id="LASV01000698">
    <property type="protein sequence ID" value="KKA17180.1"/>
    <property type="molecule type" value="Genomic_DNA"/>
</dbReference>
<organism evidence="2 3">
    <name type="scientific">Rasamsonia emersonii (strain ATCC 16479 / CBS 393.64 / IMI 116815)</name>
    <dbReference type="NCBI Taxonomy" id="1408163"/>
    <lineage>
        <taxon>Eukaryota</taxon>
        <taxon>Fungi</taxon>
        <taxon>Dikarya</taxon>
        <taxon>Ascomycota</taxon>
        <taxon>Pezizomycotina</taxon>
        <taxon>Eurotiomycetes</taxon>
        <taxon>Eurotiomycetidae</taxon>
        <taxon>Eurotiales</taxon>
        <taxon>Trichocomaceae</taxon>
        <taxon>Rasamsonia</taxon>
    </lineage>
</organism>
<protein>
    <submittedName>
        <fullName evidence="2">Uncharacterized protein</fullName>
    </submittedName>
</protein>
<accession>A0A0F4YGG7</accession>
<feature type="compositionally biased region" description="Basic and acidic residues" evidence="1">
    <location>
        <begin position="54"/>
        <end position="64"/>
    </location>
</feature>
<reference evidence="2 3" key="1">
    <citation type="submission" date="2015-04" db="EMBL/GenBank/DDBJ databases">
        <authorList>
            <person name="Heijne W.H."/>
            <person name="Fedorova N.D."/>
            <person name="Nierman W.C."/>
            <person name="Vollebregt A.W."/>
            <person name="Zhao Z."/>
            <person name="Wu L."/>
            <person name="Kumar M."/>
            <person name="Stam H."/>
            <person name="van den Berg M.A."/>
            <person name="Pel H.J."/>
        </authorList>
    </citation>
    <scope>NUCLEOTIDE SEQUENCE [LARGE SCALE GENOMIC DNA]</scope>
    <source>
        <strain evidence="2 3">CBS 393.64</strain>
    </source>
</reference>
<feature type="region of interest" description="Disordered" evidence="1">
    <location>
        <begin position="54"/>
        <end position="106"/>
    </location>
</feature>
<evidence type="ECO:0000313" key="3">
    <source>
        <dbReference type="Proteomes" id="UP000053958"/>
    </source>
</evidence>
<feature type="compositionally biased region" description="Basic residues" evidence="1">
    <location>
        <begin position="65"/>
        <end position="80"/>
    </location>
</feature>
<evidence type="ECO:0000256" key="1">
    <source>
        <dbReference type="SAM" id="MobiDB-lite"/>
    </source>
</evidence>
<evidence type="ECO:0000313" key="2">
    <source>
        <dbReference type="EMBL" id="KKA17180.1"/>
    </source>
</evidence>
<dbReference type="RefSeq" id="XP_013323792.1">
    <property type="nucleotide sequence ID" value="XM_013468338.1"/>
</dbReference>
<sequence length="106" mass="11670">GSEYPGETLDAQIIATNVSSHTPLYIPFLWTANCYAGILRLLQTRLLGLQLHRPPDKLVHGGQDRHRRPAPGDLRRRRGTLARGVHSAAADAFRGDPTGAPKTRRV</sequence>
<dbReference type="AlphaFoldDB" id="A0A0F4YGG7"/>